<reference evidence="2" key="1">
    <citation type="journal article" date="2017" name="Nature">
        <title>The sunflower genome provides insights into oil metabolism, flowering and Asterid evolution.</title>
        <authorList>
            <person name="Badouin H."/>
            <person name="Gouzy J."/>
            <person name="Grassa C.J."/>
            <person name="Murat F."/>
            <person name="Staton S.E."/>
            <person name="Cottret L."/>
            <person name="Lelandais-Briere C."/>
            <person name="Owens G.L."/>
            <person name="Carrere S."/>
            <person name="Mayjonade B."/>
            <person name="Legrand L."/>
            <person name="Gill N."/>
            <person name="Kane N.C."/>
            <person name="Bowers J.E."/>
            <person name="Hubner S."/>
            <person name="Bellec A."/>
            <person name="Berard A."/>
            <person name="Berges H."/>
            <person name="Blanchet N."/>
            <person name="Boniface M.C."/>
            <person name="Brunel D."/>
            <person name="Catrice O."/>
            <person name="Chaidir N."/>
            <person name="Claudel C."/>
            <person name="Donnadieu C."/>
            <person name="Faraut T."/>
            <person name="Fievet G."/>
            <person name="Helmstetter N."/>
            <person name="King M."/>
            <person name="Knapp S.J."/>
            <person name="Lai Z."/>
            <person name="Le Paslier M.C."/>
            <person name="Lippi Y."/>
            <person name="Lorenzon L."/>
            <person name="Mandel J.R."/>
            <person name="Marage G."/>
            <person name="Marchand G."/>
            <person name="Marquand E."/>
            <person name="Bret-Mestries E."/>
            <person name="Morien E."/>
            <person name="Nambeesan S."/>
            <person name="Nguyen T."/>
            <person name="Pegot-Espagnet P."/>
            <person name="Pouilly N."/>
            <person name="Raftis F."/>
            <person name="Sallet E."/>
            <person name="Schiex T."/>
            <person name="Thomas J."/>
            <person name="Vandecasteele C."/>
            <person name="Vares D."/>
            <person name="Vear F."/>
            <person name="Vautrin S."/>
            <person name="Crespi M."/>
            <person name="Mangin B."/>
            <person name="Burke J.M."/>
            <person name="Salse J."/>
            <person name="Munos S."/>
            <person name="Vincourt P."/>
            <person name="Rieseberg L.H."/>
            <person name="Langlade N.B."/>
        </authorList>
    </citation>
    <scope>NUCLEOTIDE SEQUENCE</scope>
    <source>
        <tissue evidence="2">Leaves</tissue>
    </source>
</reference>
<feature type="transmembrane region" description="Helical" evidence="1">
    <location>
        <begin position="7"/>
        <end position="29"/>
    </location>
</feature>
<evidence type="ECO:0000313" key="3">
    <source>
        <dbReference type="Proteomes" id="UP000215914"/>
    </source>
</evidence>
<keyword evidence="3" id="KW-1185">Reference proteome</keyword>
<name>A0A9K3E638_HELAN</name>
<dbReference type="Proteomes" id="UP000215914">
    <property type="component" value="Unassembled WGS sequence"/>
</dbReference>
<proteinExistence type="predicted"/>
<accession>A0A9K3E638</accession>
<dbReference type="Gramene" id="mRNA:HanXRQr2_Chr14g0625961">
    <property type="protein sequence ID" value="mRNA:HanXRQr2_Chr14g0625961"/>
    <property type="gene ID" value="HanXRQr2_Chr14g0625961"/>
</dbReference>
<evidence type="ECO:0000313" key="2">
    <source>
        <dbReference type="EMBL" id="KAF5767579.1"/>
    </source>
</evidence>
<keyword evidence="1" id="KW-0472">Membrane</keyword>
<keyword evidence="1" id="KW-0812">Transmembrane</keyword>
<reference evidence="2" key="2">
    <citation type="submission" date="2020-06" db="EMBL/GenBank/DDBJ databases">
        <title>Helianthus annuus Genome sequencing and assembly Release 2.</title>
        <authorList>
            <person name="Gouzy J."/>
            <person name="Langlade N."/>
            <person name="Munos S."/>
        </authorList>
    </citation>
    <scope>NUCLEOTIDE SEQUENCE</scope>
    <source>
        <tissue evidence="2">Leaves</tissue>
    </source>
</reference>
<keyword evidence="1" id="KW-1133">Transmembrane helix</keyword>
<sequence>MKLVSSSIGYCSCNLCFKIVSILFFFQLFNDLRVVYCRSEGGR</sequence>
<evidence type="ECO:0000256" key="1">
    <source>
        <dbReference type="SAM" id="Phobius"/>
    </source>
</evidence>
<comment type="caution">
    <text evidence="2">The sequence shown here is derived from an EMBL/GenBank/DDBJ whole genome shotgun (WGS) entry which is preliminary data.</text>
</comment>
<organism evidence="2 3">
    <name type="scientific">Helianthus annuus</name>
    <name type="common">Common sunflower</name>
    <dbReference type="NCBI Taxonomy" id="4232"/>
    <lineage>
        <taxon>Eukaryota</taxon>
        <taxon>Viridiplantae</taxon>
        <taxon>Streptophyta</taxon>
        <taxon>Embryophyta</taxon>
        <taxon>Tracheophyta</taxon>
        <taxon>Spermatophyta</taxon>
        <taxon>Magnoliopsida</taxon>
        <taxon>eudicotyledons</taxon>
        <taxon>Gunneridae</taxon>
        <taxon>Pentapetalae</taxon>
        <taxon>asterids</taxon>
        <taxon>campanulids</taxon>
        <taxon>Asterales</taxon>
        <taxon>Asteraceae</taxon>
        <taxon>Asteroideae</taxon>
        <taxon>Heliantheae alliance</taxon>
        <taxon>Heliantheae</taxon>
        <taxon>Helianthus</taxon>
    </lineage>
</organism>
<gene>
    <name evidence="2" type="ORF">HanXRQr2_Chr14g0625961</name>
</gene>
<protein>
    <submittedName>
        <fullName evidence="2">Uncharacterized protein</fullName>
    </submittedName>
</protein>
<dbReference type="EMBL" id="MNCJ02000329">
    <property type="protein sequence ID" value="KAF5767579.1"/>
    <property type="molecule type" value="Genomic_DNA"/>
</dbReference>
<dbReference type="AlphaFoldDB" id="A0A9K3E638"/>